<dbReference type="Proteomes" id="UP000250266">
    <property type="component" value="Unassembled WGS sequence"/>
</dbReference>
<protein>
    <submittedName>
        <fullName evidence="2">Uncharacterized protein</fullName>
    </submittedName>
</protein>
<organism evidence="2 3">
    <name type="scientific">Lepidopterella palustris CBS 459.81</name>
    <dbReference type="NCBI Taxonomy" id="1314670"/>
    <lineage>
        <taxon>Eukaryota</taxon>
        <taxon>Fungi</taxon>
        <taxon>Dikarya</taxon>
        <taxon>Ascomycota</taxon>
        <taxon>Pezizomycotina</taxon>
        <taxon>Dothideomycetes</taxon>
        <taxon>Pleosporomycetidae</taxon>
        <taxon>Mytilinidiales</taxon>
        <taxon>Argynnaceae</taxon>
        <taxon>Lepidopterella</taxon>
    </lineage>
</organism>
<dbReference type="OrthoDB" id="10417947at2759"/>
<feature type="region of interest" description="Disordered" evidence="1">
    <location>
        <begin position="257"/>
        <end position="332"/>
    </location>
</feature>
<accession>A0A8E2EB09</accession>
<feature type="compositionally biased region" description="Polar residues" evidence="1">
    <location>
        <begin position="17"/>
        <end position="49"/>
    </location>
</feature>
<feature type="compositionally biased region" description="Polar residues" evidence="1">
    <location>
        <begin position="176"/>
        <end position="193"/>
    </location>
</feature>
<feature type="compositionally biased region" description="Polar residues" evidence="1">
    <location>
        <begin position="142"/>
        <end position="162"/>
    </location>
</feature>
<gene>
    <name evidence="2" type="ORF">K432DRAFT_43496</name>
</gene>
<proteinExistence type="predicted"/>
<keyword evidence="3" id="KW-1185">Reference proteome</keyword>
<feature type="compositionally biased region" description="Basic and acidic residues" evidence="1">
    <location>
        <begin position="67"/>
        <end position="77"/>
    </location>
</feature>
<evidence type="ECO:0000313" key="3">
    <source>
        <dbReference type="Proteomes" id="UP000250266"/>
    </source>
</evidence>
<reference evidence="2 3" key="1">
    <citation type="journal article" date="2016" name="Nat. Commun.">
        <title>Ectomycorrhizal ecology is imprinted in the genome of the dominant symbiotic fungus Cenococcum geophilum.</title>
        <authorList>
            <consortium name="DOE Joint Genome Institute"/>
            <person name="Peter M."/>
            <person name="Kohler A."/>
            <person name="Ohm R.A."/>
            <person name="Kuo A."/>
            <person name="Krutzmann J."/>
            <person name="Morin E."/>
            <person name="Arend M."/>
            <person name="Barry K.W."/>
            <person name="Binder M."/>
            <person name="Choi C."/>
            <person name="Clum A."/>
            <person name="Copeland A."/>
            <person name="Grisel N."/>
            <person name="Haridas S."/>
            <person name="Kipfer T."/>
            <person name="LaButti K."/>
            <person name="Lindquist E."/>
            <person name="Lipzen A."/>
            <person name="Maire R."/>
            <person name="Meier B."/>
            <person name="Mihaltcheva S."/>
            <person name="Molinier V."/>
            <person name="Murat C."/>
            <person name="Poggeler S."/>
            <person name="Quandt C.A."/>
            <person name="Sperisen C."/>
            <person name="Tritt A."/>
            <person name="Tisserant E."/>
            <person name="Crous P.W."/>
            <person name="Henrissat B."/>
            <person name="Nehls U."/>
            <person name="Egli S."/>
            <person name="Spatafora J.W."/>
            <person name="Grigoriev I.V."/>
            <person name="Martin F.M."/>
        </authorList>
    </citation>
    <scope>NUCLEOTIDE SEQUENCE [LARGE SCALE GENOMIC DNA]</scope>
    <source>
        <strain evidence="2 3">CBS 459.81</strain>
    </source>
</reference>
<evidence type="ECO:0000313" key="2">
    <source>
        <dbReference type="EMBL" id="OCK80471.1"/>
    </source>
</evidence>
<feature type="region of interest" description="Disordered" evidence="1">
    <location>
        <begin position="1"/>
        <end position="202"/>
    </location>
</feature>
<dbReference type="EMBL" id="KV744958">
    <property type="protein sequence ID" value="OCK80471.1"/>
    <property type="molecule type" value="Genomic_DNA"/>
</dbReference>
<evidence type="ECO:0000256" key="1">
    <source>
        <dbReference type="SAM" id="MobiDB-lite"/>
    </source>
</evidence>
<sequence length="421" mass="45657">MALPVTSRLAQQRRRTLQNTERLAARNQLSDSAKWMPTSTGLVSKSSIYSPDGHSNGDSNGDSLGDSLRDSFRDSYRDTYFSVGSDSTGPKLKNPRPKSTGFEELDQPSILITAVDAPPVPRSPLDTVDWTQQDESIIPNEKASNVGSDNGNRLTANFSLGTKLSRGSLKGDSESKPPSTGNQKSSTPPNQDSVGPRLPRVNSDTSISSVAFKLPKVNSDTSISSVALELPRVHSDTSISSLTPNFPRINSETSISSLAPKLPRVDSGDSIVSSGGLKTPGSGTRTPKAVSWDNANVKDPEPSPPKPSRTQSGDFSANKAAYRKSQRHSKDYINSAGQLKERLETLEEQRWRQNTLRGHTVSEARARREKAGKGIAKRIWDVERVLFQGIRLPCHATGRSSRLPSLTARVMGRSTRLLRGG</sequence>
<dbReference type="AlphaFoldDB" id="A0A8E2EB09"/>
<name>A0A8E2EB09_9PEZI</name>